<organism evidence="1">
    <name type="scientific">Anguilla anguilla</name>
    <name type="common">European freshwater eel</name>
    <name type="synonym">Muraena anguilla</name>
    <dbReference type="NCBI Taxonomy" id="7936"/>
    <lineage>
        <taxon>Eukaryota</taxon>
        <taxon>Metazoa</taxon>
        <taxon>Chordata</taxon>
        <taxon>Craniata</taxon>
        <taxon>Vertebrata</taxon>
        <taxon>Euteleostomi</taxon>
        <taxon>Actinopterygii</taxon>
        <taxon>Neopterygii</taxon>
        <taxon>Teleostei</taxon>
        <taxon>Anguilliformes</taxon>
        <taxon>Anguillidae</taxon>
        <taxon>Anguilla</taxon>
    </lineage>
</organism>
<protein>
    <submittedName>
        <fullName evidence="1">Uncharacterized protein</fullName>
    </submittedName>
</protein>
<name>A0A0E9X6I5_ANGAN</name>
<dbReference type="AlphaFoldDB" id="A0A0E9X6I5"/>
<reference evidence="1" key="1">
    <citation type="submission" date="2014-11" db="EMBL/GenBank/DDBJ databases">
        <authorList>
            <person name="Amaro Gonzalez C."/>
        </authorList>
    </citation>
    <scope>NUCLEOTIDE SEQUENCE</scope>
</reference>
<dbReference type="EMBL" id="GBXM01010501">
    <property type="protein sequence ID" value="JAH98076.1"/>
    <property type="molecule type" value="Transcribed_RNA"/>
</dbReference>
<sequence length="70" mass="8109">MRAYAITRFCLNTHIWKTCHFRQDLHSHEGSSFERGGSLRSAFLLCSSRPCSAVLKMYTVRKNSRNPFLS</sequence>
<evidence type="ECO:0000313" key="1">
    <source>
        <dbReference type="EMBL" id="JAH98076.1"/>
    </source>
</evidence>
<reference evidence="1" key="2">
    <citation type="journal article" date="2015" name="Fish Shellfish Immunol.">
        <title>Early steps in the European eel (Anguilla anguilla)-Vibrio vulnificus interaction in the gills: Role of the RtxA13 toxin.</title>
        <authorList>
            <person name="Callol A."/>
            <person name="Pajuelo D."/>
            <person name="Ebbesson L."/>
            <person name="Teles M."/>
            <person name="MacKenzie S."/>
            <person name="Amaro C."/>
        </authorList>
    </citation>
    <scope>NUCLEOTIDE SEQUENCE</scope>
</reference>
<proteinExistence type="predicted"/>
<accession>A0A0E9X6I5</accession>